<reference evidence="7 8" key="1">
    <citation type="submission" date="2020-11" db="EMBL/GenBank/DDBJ databases">
        <title>Description of Pontivivens ytuae sp. nov. isolated from deep sea sediment of Mariana Trench.</title>
        <authorList>
            <person name="Wang Z."/>
            <person name="Sun Q.-L."/>
            <person name="Xu X.-D."/>
            <person name="Tang Y.-Z."/>
            <person name="Zhang J."/>
        </authorList>
    </citation>
    <scope>NUCLEOTIDE SEQUENCE [LARGE SCALE GENOMIC DNA]</scope>
    <source>
        <strain evidence="7 8">MT2928</strain>
    </source>
</reference>
<evidence type="ECO:0000256" key="1">
    <source>
        <dbReference type="ARBA" id="ARBA00004141"/>
    </source>
</evidence>
<feature type="transmembrane region" description="Helical" evidence="5">
    <location>
        <begin position="18"/>
        <end position="34"/>
    </location>
</feature>
<dbReference type="EMBL" id="CP064942">
    <property type="protein sequence ID" value="QPH55839.1"/>
    <property type="molecule type" value="Genomic_DNA"/>
</dbReference>
<sequence>MTVATSVVGARRSRPNRTLAVALMALVILAPLPLGSNRPVFWALGALLIGLVGAVYFGALAARGSALRNPVGSFRIPAALGLAYLGWLVLQIVPLGAVFGSFETTLPSGITVAHDTISIAPGATMLAAMRVAGYGLLFFLLLQAAAHQERARVMATALFLAIVAWAAYGAVALVQLGDSVLLFEKWAYEGSMTGPFVNRNSFATFLAMGFVAGVGLSLERLLGGGGGKRPDLLSAEMLRSYLVALATVLLLAALFATNSRMGVFAGLAGGTVTVGLFALTRPQVSRKAVVVAALGGLLALAMLLRLYGGGVVERMDNVDESADIRLALYEQILGLIAARPWTGWGGDTFELAFRAFRDVPVSLDKNWERAHSTYLAHWSETGLIFGSIPLLLVALALYGCIKALRRDEVKVLPAIGIGVIVTGALHSIVDFSLEMQANAWLFIAFLGIALARRPRRRRT</sequence>
<dbReference type="PANTHER" id="PTHR37422:SF23">
    <property type="entry name" value="TEICHURONIC ACID BIOSYNTHESIS PROTEIN TUAE"/>
    <property type="match status" value="1"/>
</dbReference>
<feature type="transmembrane region" description="Helical" evidence="5">
    <location>
        <begin position="411"/>
        <end position="429"/>
    </location>
</feature>
<dbReference type="GO" id="GO:0016020">
    <property type="term" value="C:membrane"/>
    <property type="evidence" value="ECO:0007669"/>
    <property type="project" value="UniProtKB-SubCell"/>
</dbReference>
<proteinExistence type="predicted"/>
<dbReference type="Pfam" id="PF04932">
    <property type="entry name" value="Wzy_C"/>
    <property type="match status" value="1"/>
</dbReference>
<keyword evidence="8" id="KW-1185">Reference proteome</keyword>
<feature type="transmembrane region" description="Helical" evidence="5">
    <location>
        <begin position="40"/>
        <end position="62"/>
    </location>
</feature>
<keyword evidence="4 5" id="KW-0472">Membrane</keyword>
<name>A0A7S9LV55_9RHOB</name>
<dbReference type="RefSeq" id="WP_196105101.1">
    <property type="nucleotide sequence ID" value="NZ_CP064942.1"/>
</dbReference>
<dbReference type="GO" id="GO:0016874">
    <property type="term" value="F:ligase activity"/>
    <property type="evidence" value="ECO:0007669"/>
    <property type="project" value="UniProtKB-KW"/>
</dbReference>
<feature type="transmembrane region" description="Helical" evidence="5">
    <location>
        <begin position="262"/>
        <end position="279"/>
    </location>
</feature>
<accession>A0A7S9LV55</accession>
<dbReference type="InterPro" id="IPR007016">
    <property type="entry name" value="O-antigen_ligase-rel_domated"/>
</dbReference>
<feature type="transmembrane region" description="Helical" evidence="5">
    <location>
        <begin position="288"/>
        <end position="307"/>
    </location>
</feature>
<evidence type="ECO:0000313" key="8">
    <source>
        <dbReference type="Proteomes" id="UP000594800"/>
    </source>
</evidence>
<keyword evidence="3 5" id="KW-1133">Transmembrane helix</keyword>
<feature type="transmembrane region" description="Helical" evidence="5">
    <location>
        <begin position="435"/>
        <end position="451"/>
    </location>
</feature>
<feature type="domain" description="O-antigen ligase-related" evidence="6">
    <location>
        <begin position="245"/>
        <end position="384"/>
    </location>
</feature>
<evidence type="ECO:0000313" key="7">
    <source>
        <dbReference type="EMBL" id="QPH55839.1"/>
    </source>
</evidence>
<evidence type="ECO:0000259" key="6">
    <source>
        <dbReference type="Pfam" id="PF04932"/>
    </source>
</evidence>
<evidence type="ECO:0000256" key="3">
    <source>
        <dbReference type="ARBA" id="ARBA00022989"/>
    </source>
</evidence>
<gene>
    <name evidence="7" type="ORF">I0K15_09005</name>
</gene>
<comment type="subcellular location">
    <subcellularLocation>
        <location evidence="1">Membrane</location>
        <topology evidence="1">Multi-pass membrane protein</topology>
    </subcellularLocation>
</comment>
<dbReference type="PANTHER" id="PTHR37422">
    <property type="entry name" value="TEICHURONIC ACID BIOSYNTHESIS PROTEIN TUAE"/>
    <property type="match status" value="1"/>
</dbReference>
<feature type="transmembrane region" description="Helical" evidence="5">
    <location>
        <begin position="119"/>
        <end position="141"/>
    </location>
</feature>
<feature type="transmembrane region" description="Helical" evidence="5">
    <location>
        <begin position="383"/>
        <end position="404"/>
    </location>
</feature>
<feature type="transmembrane region" description="Helical" evidence="5">
    <location>
        <begin position="74"/>
        <end position="99"/>
    </location>
</feature>
<dbReference type="Proteomes" id="UP000594800">
    <property type="component" value="Chromosome"/>
</dbReference>
<feature type="transmembrane region" description="Helical" evidence="5">
    <location>
        <begin position="196"/>
        <end position="218"/>
    </location>
</feature>
<organism evidence="7 8">
    <name type="scientific">Pontivivens ytuae</name>
    <dbReference type="NCBI Taxonomy" id="2789856"/>
    <lineage>
        <taxon>Bacteria</taxon>
        <taxon>Pseudomonadati</taxon>
        <taxon>Pseudomonadota</taxon>
        <taxon>Alphaproteobacteria</taxon>
        <taxon>Rhodobacterales</taxon>
        <taxon>Paracoccaceae</taxon>
        <taxon>Pontivivens</taxon>
    </lineage>
</organism>
<dbReference type="AlphaFoldDB" id="A0A7S9LV55"/>
<evidence type="ECO:0000256" key="5">
    <source>
        <dbReference type="SAM" id="Phobius"/>
    </source>
</evidence>
<evidence type="ECO:0000256" key="4">
    <source>
        <dbReference type="ARBA" id="ARBA00023136"/>
    </source>
</evidence>
<keyword evidence="2 5" id="KW-0812">Transmembrane</keyword>
<protein>
    <submittedName>
        <fullName evidence="7">O-antigen ligase family protein</fullName>
    </submittedName>
</protein>
<dbReference type="InterPro" id="IPR051533">
    <property type="entry name" value="WaaL-like"/>
</dbReference>
<evidence type="ECO:0000256" key="2">
    <source>
        <dbReference type="ARBA" id="ARBA00022692"/>
    </source>
</evidence>
<feature type="transmembrane region" description="Helical" evidence="5">
    <location>
        <begin position="153"/>
        <end position="176"/>
    </location>
</feature>
<dbReference type="KEGG" id="poz:I0K15_09005"/>
<feature type="transmembrane region" description="Helical" evidence="5">
    <location>
        <begin position="238"/>
        <end position="256"/>
    </location>
</feature>
<keyword evidence="7" id="KW-0436">Ligase</keyword>